<gene>
    <name evidence="6 7" type="primary">xseB</name>
    <name evidence="7" type="ORF">SG0102_15620</name>
</gene>
<evidence type="ECO:0000256" key="3">
    <source>
        <dbReference type="ARBA" id="ARBA00022722"/>
    </source>
</evidence>
<keyword evidence="5 6" id="KW-0269">Exonuclease</keyword>
<dbReference type="NCBIfam" id="TIGR01280">
    <property type="entry name" value="xseB"/>
    <property type="match status" value="1"/>
</dbReference>
<dbReference type="PIRSF" id="PIRSF006488">
    <property type="entry name" value="Exonuc_VII_S"/>
    <property type="match status" value="1"/>
</dbReference>
<keyword evidence="2 6" id="KW-0963">Cytoplasm</keyword>
<dbReference type="PANTHER" id="PTHR34137:SF1">
    <property type="entry name" value="EXODEOXYRIBONUCLEASE 7 SMALL SUBUNIT"/>
    <property type="match status" value="1"/>
</dbReference>
<comment type="function">
    <text evidence="6">Bidirectionally degrades single-stranded DNA into large acid-insoluble oligonucleotides, which are then degraded further into small acid-soluble oligonucleotides.</text>
</comment>
<keyword evidence="4 6" id="KW-0378">Hydrolase</keyword>
<dbReference type="InterPro" id="IPR003761">
    <property type="entry name" value="Exonuc_VII_S"/>
</dbReference>
<dbReference type="GO" id="GO:0005829">
    <property type="term" value="C:cytosol"/>
    <property type="evidence" value="ECO:0007669"/>
    <property type="project" value="TreeGrafter"/>
</dbReference>
<evidence type="ECO:0000313" key="8">
    <source>
        <dbReference type="Proteomes" id="UP000268059"/>
    </source>
</evidence>
<name>A0A3G9JQT4_9FIRM</name>
<dbReference type="AlphaFoldDB" id="A0A3G9JQT4"/>
<accession>A0A3G9JQT4</accession>
<dbReference type="InterPro" id="IPR037004">
    <property type="entry name" value="Exonuc_VII_ssu_sf"/>
</dbReference>
<dbReference type="Pfam" id="PF02609">
    <property type="entry name" value="Exonuc_VII_S"/>
    <property type="match status" value="1"/>
</dbReference>
<organism evidence="7 8">
    <name type="scientific">Intestinibaculum porci</name>
    <dbReference type="NCBI Taxonomy" id="2487118"/>
    <lineage>
        <taxon>Bacteria</taxon>
        <taxon>Bacillati</taxon>
        <taxon>Bacillota</taxon>
        <taxon>Erysipelotrichia</taxon>
        <taxon>Erysipelotrichales</taxon>
        <taxon>Erysipelotrichaceae</taxon>
        <taxon>Intestinibaculum</taxon>
    </lineage>
</organism>
<dbReference type="GO" id="GO:0009318">
    <property type="term" value="C:exodeoxyribonuclease VII complex"/>
    <property type="evidence" value="ECO:0007669"/>
    <property type="project" value="UniProtKB-UniRule"/>
</dbReference>
<dbReference type="KEGG" id="ebm:SG0102_15620"/>
<evidence type="ECO:0000256" key="2">
    <source>
        <dbReference type="ARBA" id="ARBA00022490"/>
    </source>
</evidence>
<evidence type="ECO:0000256" key="1">
    <source>
        <dbReference type="ARBA" id="ARBA00009998"/>
    </source>
</evidence>
<dbReference type="SUPFAM" id="SSF116842">
    <property type="entry name" value="XseB-like"/>
    <property type="match status" value="1"/>
</dbReference>
<dbReference type="PANTHER" id="PTHR34137">
    <property type="entry name" value="EXODEOXYRIBONUCLEASE 7 SMALL SUBUNIT"/>
    <property type="match status" value="1"/>
</dbReference>
<dbReference type="RefSeq" id="WP_125119471.1">
    <property type="nucleotide sequence ID" value="NZ_AP019309.1"/>
</dbReference>
<evidence type="ECO:0000256" key="6">
    <source>
        <dbReference type="HAMAP-Rule" id="MF_00337"/>
    </source>
</evidence>
<dbReference type="GO" id="GO:0008855">
    <property type="term" value="F:exodeoxyribonuclease VII activity"/>
    <property type="evidence" value="ECO:0007669"/>
    <property type="project" value="UniProtKB-UniRule"/>
</dbReference>
<dbReference type="HAMAP" id="MF_00337">
    <property type="entry name" value="Exonuc_7_S"/>
    <property type="match status" value="1"/>
</dbReference>
<dbReference type="EC" id="3.1.11.6" evidence="6"/>
<dbReference type="FunCoup" id="A0A3G9JQT4">
    <property type="interactions" value="221"/>
</dbReference>
<comment type="similarity">
    <text evidence="1 6">Belongs to the XseB family.</text>
</comment>
<proteinExistence type="inferred from homology"/>
<comment type="catalytic activity">
    <reaction evidence="6">
        <text>Exonucleolytic cleavage in either 5'- to 3'- or 3'- to 5'-direction to yield nucleoside 5'-phosphates.</text>
        <dbReference type="EC" id="3.1.11.6"/>
    </reaction>
</comment>
<dbReference type="InParanoid" id="A0A3G9JQT4"/>
<dbReference type="OrthoDB" id="9798666at2"/>
<keyword evidence="3 6" id="KW-0540">Nuclease</keyword>
<dbReference type="EMBL" id="AP019309">
    <property type="protein sequence ID" value="BBH26628.1"/>
    <property type="molecule type" value="Genomic_DNA"/>
</dbReference>
<comment type="subunit">
    <text evidence="6">Heterooligomer composed of large and small subunits.</text>
</comment>
<evidence type="ECO:0000313" key="7">
    <source>
        <dbReference type="EMBL" id="BBH26628.1"/>
    </source>
</evidence>
<comment type="subcellular location">
    <subcellularLocation>
        <location evidence="6">Cytoplasm</location>
    </subcellularLocation>
</comment>
<dbReference type="Gene3D" id="1.10.287.1040">
    <property type="entry name" value="Exonuclease VII, small subunit"/>
    <property type="match status" value="1"/>
</dbReference>
<dbReference type="GO" id="GO:0006308">
    <property type="term" value="P:DNA catabolic process"/>
    <property type="evidence" value="ECO:0007669"/>
    <property type="project" value="UniProtKB-UniRule"/>
</dbReference>
<protein>
    <recommendedName>
        <fullName evidence="6">Exodeoxyribonuclease 7 small subunit</fullName>
        <ecNumber evidence="6">3.1.11.6</ecNumber>
    </recommendedName>
    <alternativeName>
        <fullName evidence="6">Exodeoxyribonuclease VII small subunit</fullName>
        <shortName evidence="6">Exonuclease VII small subunit</shortName>
    </alternativeName>
</protein>
<reference evidence="7 8" key="1">
    <citation type="submission" date="2018-11" db="EMBL/GenBank/DDBJ databases">
        <title>Novel Erysipelotrichaceae bacterium isolated from small intestine of a swine.</title>
        <authorList>
            <person name="Kim J.S."/>
            <person name="Choe H."/>
            <person name="Lee Y.R."/>
            <person name="Kim K.M."/>
            <person name="Park D.S."/>
        </authorList>
    </citation>
    <scope>NUCLEOTIDE SEQUENCE [LARGE SCALE GENOMIC DNA]</scope>
    <source>
        <strain evidence="7 8">SG0102</strain>
    </source>
</reference>
<evidence type="ECO:0000256" key="5">
    <source>
        <dbReference type="ARBA" id="ARBA00022839"/>
    </source>
</evidence>
<evidence type="ECO:0000256" key="4">
    <source>
        <dbReference type="ARBA" id="ARBA00022801"/>
    </source>
</evidence>
<sequence>MEKKLTYEQAMTRLDEIITTLENNKASLDESIALYQEGVELAAYCDAKLKNVEEKVTKIYNGHGFEDYQEGQDGDNH</sequence>
<keyword evidence="8" id="KW-1185">Reference proteome</keyword>
<dbReference type="Proteomes" id="UP000268059">
    <property type="component" value="Chromosome"/>
</dbReference>